<accession>A0ABY5TKX0</accession>
<dbReference type="InterPro" id="IPR036895">
    <property type="entry name" value="Uracil-DNA_glycosylase-like_sf"/>
</dbReference>
<name>A0ABY5TKX0_9GAMM</name>
<gene>
    <name evidence="1" type="ORF">NYF23_10640</name>
</gene>
<sequence length="250" mass="26777">MQSSQQAYYLQTLGIVQYVPKDAVLLADEAPAVAFNDRSIEDAGEAVVDRETIDVAARMNLNFDEPAVAKKGVPAAVTKKPAVSATSEPKVAAELIEVQFSLWQPNSEVLVCSGVEGVLADGDQMQLLTNILNAVGCGIHRLPQMDLVEWPPYPNADGDENEVREFLTTLLQARLKARPVNYILLLGDAAADWLLSSQQRGEQSGFGSLALTPETTALLLPSLGNMIGTPQLKASAWQVLKSVSFASATA</sequence>
<proteinExistence type="predicted"/>
<dbReference type="Gene3D" id="3.40.470.10">
    <property type="entry name" value="Uracil-DNA glycosylase-like domain"/>
    <property type="match status" value="1"/>
</dbReference>
<evidence type="ECO:0000313" key="1">
    <source>
        <dbReference type="EMBL" id="UVW34464.1"/>
    </source>
</evidence>
<evidence type="ECO:0000313" key="2">
    <source>
        <dbReference type="Proteomes" id="UP001059934"/>
    </source>
</evidence>
<organism evidence="1 2">
    <name type="scientific">SAR92 clade bacterium H455</name>
    <dbReference type="NCBI Taxonomy" id="2974818"/>
    <lineage>
        <taxon>Bacteria</taxon>
        <taxon>Pseudomonadati</taxon>
        <taxon>Pseudomonadota</taxon>
        <taxon>Gammaproteobacteria</taxon>
        <taxon>Cellvibrionales</taxon>
        <taxon>Porticoccaceae</taxon>
        <taxon>SAR92 clade</taxon>
    </lineage>
</organism>
<dbReference type="Proteomes" id="UP001059934">
    <property type="component" value="Chromosome"/>
</dbReference>
<dbReference type="SUPFAM" id="SSF52141">
    <property type="entry name" value="Uracil-DNA glycosylase-like"/>
    <property type="match status" value="1"/>
</dbReference>
<evidence type="ECO:0008006" key="3">
    <source>
        <dbReference type="Google" id="ProtNLM"/>
    </source>
</evidence>
<protein>
    <recommendedName>
        <fullName evidence="3">Uracil-DNA glycosylase-like domain-containing protein</fullName>
    </recommendedName>
</protein>
<reference evidence="1" key="1">
    <citation type="submission" date="2022-08" db="EMBL/GenBank/DDBJ databases">
        <title>Catabolic pathway analysis in culturable SAR92 clade bacteria reveals their overlooked roles in DMSP degradation in coastal seas.</title>
        <authorList>
            <person name="He X."/>
            <person name="Zhang X."/>
            <person name="Zhang Y."/>
        </authorList>
    </citation>
    <scope>NUCLEOTIDE SEQUENCE</scope>
    <source>
        <strain evidence="1">H455</strain>
    </source>
</reference>
<keyword evidence="2" id="KW-1185">Reference proteome</keyword>
<dbReference type="EMBL" id="CP103416">
    <property type="protein sequence ID" value="UVW34464.1"/>
    <property type="molecule type" value="Genomic_DNA"/>
</dbReference>